<keyword evidence="2" id="KW-0813">Transport</keyword>
<feature type="transmembrane region" description="Helical" evidence="6">
    <location>
        <begin position="80"/>
        <end position="99"/>
    </location>
</feature>
<organism evidence="8 9">
    <name type="scientific">Croceibacterium xixiisoli</name>
    <dbReference type="NCBI Taxonomy" id="1476466"/>
    <lineage>
        <taxon>Bacteria</taxon>
        <taxon>Pseudomonadati</taxon>
        <taxon>Pseudomonadota</taxon>
        <taxon>Alphaproteobacteria</taxon>
        <taxon>Sphingomonadales</taxon>
        <taxon>Erythrobacteraceae</taxon>
        <taxon>Croceibacterium</taxon>
    </lineage>
</organism>
<dbReference type="GO" id="GO:0016020">
    <property type="term" value="C:membrane"/>
    <property type="evidence" value="ECO:0007669"/>
    <property type="project" value="UniProtKB-SubCell"/>
</dbReference>
<feature type="transmembrane region" description="Helical" evidence="6">
    <location>
        <begin position="166"/>
        <end position="188"/>
    </location>
</feature>
<sequence>MALATRRDSPWLALIILMAISTVGFIDRIVLNVLAIPIQAEFSLSDTQVGLLTGLAFAVLNVGLGIFVARHAERGHRLSLIAFGTFAWSVATALCGYAANWIHLLLARIGVGVGEAVGLPATQSVISDYFPPEKRATAMSVLLLAPPVGALIGAAGGAWVGQHYGWRTAFLVAAAPGLVLAVLAWLFVAEPPRGRHDPGADEDVPGIKAVFGRLFGLASARQLLFGSTVASMIGFALNSFVALLLVRKFEFTLVQAGLVSGMLASFPGAISVIIGGRLADWLGKNNPAVYGLLPGICLLIAAPLYIFAITSDSIAVLLVVMTIAALFQYTYLGITSGTFQNLLHPRMRATGAAVLGAIYGLIGQGLGPLGLGMLSDYLMRQMGYPNGQALAVAMASFATLYLWAGTHYVLAGRHLRKDLPASRTSNTVHLH</sequence>
<evidence type="ECO:0000256" key="5">
    <source>
        <dbReference type="ARBA" id="ARBA00023136"/>
    </source>
</evidence>
<dbReference type="Proteomes" id="UP000469430">
    <property type="component" value="Unassembled WGS sequence"/>
</dbReference>
<evidence type="ECO:0000256" key="6">
    <source>
        <dbReference type="SAM" id="Phobius"/>
    </source>
</evidence>
<dbReference type="AlphaFoldDB" id="A0A6I4TY40"/>
<feature type="transmembrane region" description="Helical" evidence="6">
    <location>
        <begin position="12"/>
        <end position="36"/>
    </location>
</feature>
<feature type="transmembrane region" description="Helical" evidence="6">
    <location>
        <begin position="352"/>
        <end position="371"/>
    </location>
</feature>
<accession>A0A6I4TY40</accession>
<comment type="caution">
    <text evidence="8">The sequence shown here is derived from an EMBL/GenBank/DDBJ whole genome shotgun (WGS) entry which is preliminary data.</text>
</comment>
<dbReference type="Pfam" id="PF07690">
    <property type="entry name" value="MFS_1"/>
    <property type="match status" value="1"/>
</dbReference>
<dbReference type="PANTHER" id="PTHR23505:SF79">
    <property type="entry name" value="PROTEIN SPINSTER"/>
    <property type="match status" value="1"/>
</dbReference>
<feature type="transmembrane region" description="Helical" evidence="6">
    <location>
        <begin position="48"/>
        <end position="68"/>
    </location>
</feature>
<dbReference type="EMBL" id="WTYJ01000003">
    <property type="protein sequence ID" value="MXP00191.1"/>
    <property type="molecule type" value="Genomic_DNA"/>
</dbReference>
<dbReference type="OrthoDB" id="7400989at2"/>
<dbReference type="SUPFAM" id="SSF103473">
    <property type="entry name" value="MFS general substrate transporter"/>
    <property type="match status" value="1"/>
</dbReference>
<evidence type="ECO:0000259" key="7">
    <source>
        <dbReference type="PROSITE" id="PS50850"/>
    </source>
</evidence>
<keyword evidence="5 6" id="KW-0472">Membrane</keyword>
<protein>
    <submittedName>
        <fullName evidence="8">MFS transporter</fullName>
    </submittedName>
</protein>
<proteinExistence type="predicted"/>
<dbReference type="CDD" id="cd17328">
    <property type="entry name" value="MFS_spinster_like"/>
    <property type="match status" value="1"/>
</dbReference>
<comment type="subcellular location">
    <subcellularLocation>
        <location evidence="1">Membrane</location>
        <topology evidence="1">Multi-pass membrane protein</topology>
    </subcellularLocation>
</comment>
<evidence type="ECO:0000256" key="1">
    <source>
        <dbReference type="ARBA" id="ARBA00004141"/>
    </source>
</evidence>
<feature type="transmembrane region" description="Helical" evidence="6">
    <location>
        <begin position="252"/>
        <end position="276"/>
    </location>
</feature>
<feature type="transmembrane region" description="Helical" evidence="6">
    <location>
        <begin position="138"/>
        <end position="160"/>
    </location>
</feature>
<dbReference type="InterPro" id="IPR011701">
    <property type="entry name" value="MFS"/>
</dbReference>
<feature type="transmembrane region" description="Helical" evidence="6">
    <location>
        <begin position="223"/>
        <end position="246"/>
    </location>
</feature>
<dbReference type="InterPro" id="IPR036259">
    <property type="entry name" value="MFS_trans_sf"/>
</dbReference>
<evidence type="ECO:0000256" key="2">
    <source>
        <dbReference type="ARBA" id="ARBA00022448"/>
    </source>
</evidence>
<keyword evidence="3 6" id="KW-0812">Transmembrane</keyword>
<dbReference type="GO" id="GO:0022857">
    <property type="term" value="F:transmembrane transporter activity"/>
    <property type="evidence" value="ECO:0007669"/>
    <property type="project" value="InterPro"/>
</dbReference>
<dbReference type="Gene3D" id="1.20.1250.20">
    <property type="entry name" value="MFS general substrate transporter like domains"/>
    <property type="match status" value="1"/>
</dbReference>
<dbReference type="InterPro" id="IPR044770">
    <property type="entry name" value="MFS_spinster-like"/>
</dbReference>
<evidence type="ECO:0000256" key="4">
    <source>
        <dbReference type="ARBA" id="ARBA00022989"/>
    </source>
</evidence>
<gene>
    <name evidence="8" type="ORF">GRI97_14450</name>
</gene>
<evidence type="ECO:0000313" key="9">
    <source>
        <dbReference type="Proteomes" id="UP000469430"/>
    </source>
</evidence>
<dbReference type="PANTHER" id="PTHR23505">
    <property type="entry name" value="SPINSTER"/>
    <property type="match status" value="1"/>
</dbReference>
<evidence type="ECO:0000313" key="8">
    <source>
        <dbReference type="EMBL" id="MXP00191.1"/>
    </source>
</evidence>
<feature type="transmembrane region" description="Helical" evidence="6">
    <location>
        <begin position="314"/>
        <end position="332"/>
    </location>
</feature>
<feature type="domain" description="Major facilitator superfamily (MFS) profile" evidence="7">
    <location>
        <begin position="13"/>
        <end position="416"/>
    </location>
</feature>
<reference evidence="8 9" key="1">
    <citation type="submission" date="2019-12" db="EMBL/GenBank/DDBJ databases">
        <title>Genomic-based taxomic classification of the family Erythrobacteraceae.</title>
        <authorList>
            <person name="Xu L."/>
        </authorList>
    </citation>
    <scope>NUCLEOTIDE SEQUENCE [LARGE SCALE GENOMIC DNA]</scope>
    <source>
        <strain evidence="8 9">S36</strain>
    </source>
</reference>
<keyword evidence="9" id="KW-1185">Reference proteome</keyword>
<dbReference type="InterPro" id="IPR020846">
    <property type="entry name" value="MFS_dom"/>
</dbReference>
<feature type="transmembrane region" description="Helical" evidence="6">
    <location>
        <begin position="391"/>
        <end position="410"/>
    </location>
</feature>
<name>A0A6I4TY40_9SPHN</name>
<keyword evidence="4 6" id="KW-1133">Transmembrane helix</keyword>
<evidence type="ECO:0000256" key="3">
    <source>
        <dbReference type="ARBA" id="ARBA00022692"/>
    </source>
</evidence>
<dbReference type="RefSeq" id="WP_161391918.1">
    <property type="nucleotide sequence ID" value="NZ_JBHSCP010000002.1"/>
</dbReference>
<dbReference type="PROSITE" id="PS50850">
    <property type="entry name" value="MFS"/>
    <property type="match status" value="1"/>
</dbReference>
<feature type="transmembrane region" description="Helical" evidence="6">
    <location>
        <begin position="288"/>
        <end position="308"/>
    </location>
</feature>